<comment type="caution">
    <text evidence="2">The sequence shown here is derived from an EMBL/GenBank/DDBJ whole genome shotgun (WGS) entry which is preliminary data.</text>
</comment>
<proteinExistence type="predicted"/>
<keyword evidence="1" id="KW-0812">Transmembrane</keyword>
<feature type="transmembrane region" description="Helical" evidence="1">
    <location>
        <begin position="76"/>
        <end position="92"/>
    </location>
</feature>
<protein>
    <submittedName>
        <fullName evidence="2">Uncharacterized protein</fullName>
    </submittedName>
</protein>
<keyword evidence="1" id="KW-1133">Transmembrane helix</keyword>
<dbReference type="EMBL" id="JRLW01000013">
    <property type="protein sequence ID" value="KGO89027.1"/>
    <property type="molecule type" value="Genomic_DNA"/>
</dbReference>
<keyword evidence="1" id="KW-0472">Membrane</keyword>
<dbReference type="STRING" id="1121899.GCA_000430025_02321"/>
<dbReference type="eggNOG" id="ENOG5030Z80">
    <property type="taxonomic scope" value="Bacteria"/>
</dbReference>
<evidence type="ECO:0000256" key="1">
    <source>
        <dbReference type="SAM" id="Phobius"/>
    </source>
</evidence>
<dbReference type="Proteomes" id="UP000030121">
    <property type="component" value="Unassembled WGS sequence"/>
</dbReference>
<organism evidence="2 3">
    <name type="scientific">Flavobacterium suncheonense GH29-5 = DSM 17707</name>
    <dbReference type="NCBI Taxonomy" id="1121899"/>
    <lineage>
        <taxon>Bacteria</taxon>
        <taxon>Pseudomonadati</taxon>
        <taxon>Bacteroidota</taxon>
        <taxon>Flavobacteriia</taxon>
        <taxon>Flavobacteriales</taxon>
        <taxon>Flavobacteriaceae</taxon>
        <taxon>Flavobacterium</taxon>
    </lineage>
</organism>
<name>A0A0A2M8M2_9FLAO</name>
<evidence type="ECO:0000313" key="3">
    <source>
        <dbReference type="Proteomes" id="UP000030121"/>
    </source>
</evidence>
<sequence>MTKIFDFFERVAKLLFLLSVLLLAFWVIFGSIDVYQYAVVGAVYEILWFPFLLLFFTLPIINLVMYVKNKFSFKTIWLYALLINGLTVFYLYKSVGY</sequence>
<feature type="transmembrane region" description="Helical" evidence="1">
    <location>
        <begin position="46"/>
        <end position="64"/>
    </location>
</feature>
<reference evidence="2 3" key="1">
    <citation type="submission" date="2013-09" db="EMBL/GenBank/DDBJ databases">
        <authorList>
            <person name="Zeng Z."/>
            <person name="Chen C."/>
        </authorList>
    </citation>
    <scope>NUCLEOTIDE SEQUENCE [LARGE SCALE GENOMIC DNA]</scope>
    <source>
        <strain evidence="2 3">GH29-5</strain>
    </source>
</reference>
<gene>
    <name evidence="2" type="ORF">Q764_10530</name>
</gene>
<keyword evidence="3" id="KW-1185">Reference proteome</keyword>
<evidence type="ECO:0000313" key="2">
    <source>
        <dbReference type="EMBL" id="KGO89027.1"/>
    </source>
</evidence>
<dbReference type="AlphaFoldDB" id="A0A0A2M8M2"/>
<accession>A0A0A2M8M2</accession>